<feature type="chain" id="PRO_5032878544" description="PA domain-containing protein" evidence="1">
    <location>
        <begin position="27"/>
        <end position="540"/>
    </location>
</feature>
<sequence length="540" mass="58329">MVPRSNAAVVRLLPLWVLLGSSLVTAAGPAIRFWSALKLREAPYHENLGTKNQAMNVWKWGTGSSARELVVGLVHQYNDLDKRADDLEFAVAWESDGSKLTEVMRVPMSCPNIELVVPGKGPYVFEARLDSFGLLHPECGCVPKPNRPCPNGVRATSANARSGSAITRLFWSLVSPTQTHFVVLQNEWAESIPDYAVLGRLLQDLSANVTVVSERIIGLNASDALAVGPEFACAGTRDDRLGGEDVTLEQLRASGLKLPDGHVTDRWCLVKRGHCSETSKVKVCENSGAMGTIIMDHGNLPGDQDIVIKYLRAAGERAQRPVLFVSLAEGTALAAAVAAGGVTVEVGPTIGGPAPPGYQPGSGLTVHTMGPSAAAYENRSYPDLFETVGWLEASSTRDLLFVCLASSGQIRIYDIASPLQSITLVGTIQIACSRYGLHDYRVLDYVGHNGKHYTLLIDPADQGNRLYYYNTEDPASPRLELELHADFEAEEDGLGQVRAGGPGGRYHIISLHCSDLFCGKSHGDNLYILDSWNLSKPTVK</sequence>
<dbReference type="EMBL" id="CAJNNV010025084">
    <property type="protein sequence ID" value="CAE8612128.1"/>
    <property type="molecule type" value="Genomic_DNA"/>
</dbReference>
<feature type="signal peptide" evidence="1">
    <location>
        <begin position="1"/>
        <end position="26"/>
    </location>
</feature>
<evidence type="ECO:0000313" key="4">
    <source>
        <dbReference type="Proteomes" id="UP000654075"/>
    </source>
</evidence>
<dbReference type="Gene3D" id="3.50.30.30">
    <property type="match status" value="1"/>
</dbReference>
<dbReference type="OrthoDB" id="442598at2759"/>
<protein>
    <recommendedName>
        <fullName evidence="2">PA domain-containing protein</fullName>
    </recommendedName>
</protein>
<evidence type="ECO:0000313" key="3">
    <source>
        <dbReference type="EMBL" id="CAE8612128.1"/>
    </source>
</evidence>
<name>A0A813FND7_POLGL</name>
<feature type="domain" description="PA" evidence="2">
    <location>
        <begin position="254"/>
        <end position="333"/>
    </location>
</feature>
<comment type="caution">
    <text evidence="3">The sequence shown here is derived from an EMBL/GenBank/DDBJ whole genome shotgun (WGS) entry which is preliminary data.</text>
</comment>
<accession>A0A813FND7</accession>
<evidence type="ECO:0000256" key="1">
    <source>
        <dbReference type="SAM" id="SignalP"/>
    </source>
</evidence>
<keyword evidence="4" id="KW-1185">Reference proteome</keyword>
<gene>
    <name evidence="3" type="ORF">PGLA1383_LOCUS29927</name>
</gene>
<feature type="non-terminal residue" evidence="3">
    <location>
        <position position="540"/>
    </location>
</feature>
<proteinExistence type="predicted"/>
<evidence type="ECO:0000259" key="2">
    <source>
        <dbReference type="Pfam" id="PF02225"/>
    </source>
</evidence>
<dbReference type="Pfam" id="PF02225">
    <property type="entry name" value="PA"/>
    <property type="match status" value="1"/>
</dbReference>
<dbReference type="AlphaFoldDB" id="A0A813FND7"/>
<keyword evidence="1" id="KW-0732">Signal</keyword>
<organism evidence="3 4">
    <name type="scientific">Polarella glacialis</name>
    <name type="common">Dinoflagellate</name>
    <dbReference type="NCBI Taxonomy" id="89957"/>
    <lineage>
        <taxon>Eukaryota</taxon>
        <taxon>Sar</taxon>
        <taxon>Alveolata</taxon>
        <taxon>Dinophyceae</taxon>
        <taxon>Suessiales</taxon>
        <taxon>Suessiaceae</taxon>
        <taxon>Polarella</taxon>
    </lineage>
</organism>
<dbReference type="Proteomes" id="UP000654075">
    <property type="component" value="Unassembled WGS sequence"/>
</dbReference>
<dbReference type="InterPro" id="IPR003137">
    <property type="entry name" value="PA_domain"/>
</dbReference>
<reference evidence="3" key="1">
    <citation type="submission" date="2021-02" db="EMBL/GenBank/DDBJ databases">
        <authorList>
            <person name="Dougan E. K."/>
            <person name="Rhodes N."/>
            <person name="Thang M."/>
            <person name="Chan C."/>
        </authorList>
    </citation>
    <scope>NUCLEOTIDE SEQUENCE</scope>
</reference>